<feature type="binding site" evidence="13">
    <location>
        <position position="69"/>
    </location>
    <ligand>
        <name>substrate</name>
    </ligand>
</feature>
<feature type="binding site" evidence="13">
    <location>
        <begin position="249"/>
        <end position="250"/>
    </location>
    <ligand>
        <name>substrate</name>
    </ligand>
</feature>
<evidence type="ECO:0000256" key="10">
    <source>
        <dbReference type="ARBA" id="ARBA00023002"/>
    </source>
</evidence>
<dbReference type="InterPro" id="IPR012135">
    <property type="entry name" value="Dihydroorotate_DH_1_2"/>
</dbReference>
<dbReference type="EC" id="1.3.5.2" evidence="13"/>
<dbReference type="GO" id="GO:0005737">
    <property type="term" value="C:cytoplasm"/>
    <property type="evidence" value="ECO:0007669"/>
    <property type="project" value="InterPro"/>
</dbReference>
<dbReference type="NCBIfam" id="NF003646">
    <property type="entry name" value="PRK05286.1-4"/>
    <property type="match status" value="1"/>
</dbReference>
<feature type="binding site" evidence="13">
    <location>
        <position position="220"/>
    </location>
    <ligand>
        <name>FMN</name>
        <dbReference type="ChEBI" id="CHEBI:58210"/>
    </ligand>
</feature>
<dbReference type="NCBIfam" id="TIGR01036">
    <property type="entry name" value="pyrD_sub2"/>
    <property type="match status" value="1"/>
</dbReference>
<feature type="binding site" evidence="13">
    <location>
        <begin position="321"/>
        <end position="322"/>
    </location>
    <ligand>
        <name>FMN</name>
        <dbReference type="ChEBI" id="CHEBI:58210"/>
    </ligand>
</feature>
<feature type="binding site" evidence="13">
    <location>
        <position position="142"/>
    </location>
    <ligand>
        <name>FMN</name>
        <dbReference type="ChEBI" id="CHEBI:58210"/>
    </ligand>
</feature>
<dbReference type="PROSITE" id="PS00911">
    <property type="entry name" value="DHODEHASE_1"/>
    <property type="match status" value="1"/>
</dbReference>
<evidence type="ECO:0000256" key="1">
    <source>
        <dbReference type="ARBA" id="ARBA00003125"/>
    </source>
</evidence>
<protein>
    <recommendedName>
        <fullName evidence="13">Dihydroorotate dehydrogenase (quinone)</fullName>
        <ecNumber evidence="13">1.3.5.2</ecNumber>
    </recommendedName>
    <alternativeName>
        <fullName evidence="13">DHOdehase</fullName>
        <shortName evidence="13">DHOD</shortName>
        <shortName evidence="13">DHODase</shortName>
    </alternativeName>
    <alternativeName>
        <fullName evidence="13">Dihydroorotate oxidase</fullName>
    </alternativeName>
</protein>
<comment type="similarity">
    <text evidence="4 13">Belongs to the dihydroorotate dehydrogenase family. Type 2 subfamily.</text>
</comment>
<comment type="cofactor">
    <cofactor evidence="13">
        <name>FMN</name>
        <dbReference type="ChEBI" id="CHEBI:58210"/>
    </cofactor>
    <text evidence="13">Binds 1 FMN per subunit.</text>
</comment>
<comment type="function">
    <text evidence="1 13">Catalyzes the conversion of dihydroorotate to orotate with quinone as electron acceptor.</text>
</comment>
<dbReference type="InterPro" id="IPR005720">
    <property type="entry name" value="Dihydroorotate_DH_cat"/>
</dbReference>
<evidence type="ECO:0000256" key="5">
    <source>
        <dbReference type="ARBA" id="ARBA00011245"/>
    </source>
</evidence>
<evidence type="ECO:0000259" key="14">
    <source>
        <dbReference type="Pfam" id="PF01180"/>
    </source>
</evidence>
<dbReference type="CDD" id="cd04738">
    <property type="entry name" value="DHOD_2_like"/>
    <property type="match status" value="1"/>
</dbReference>
<evidence type="ECO:0000313" key="16">
    <source>
        <dbReference type="Proteomes" id="UP000035760"/>
    </source>
</evidence>
<feature type="binding site" evidence="13">
    <location>
        <position position="300"/>
    </location>
    <ligand>
        <name>FMN</name>
        <dbReference type="ChEBI" id="CHEBI:58210"/>
    </ligand>
</feature>
<feature type="binding site" evidence="13">
    <location>
        <begin position="65"/>
        <end position="69"/>
    </location>
    <ligand>
        <name>FMN</name>
        <dbReference type="ChEBI" id="CHEBI:58210"/>
    </ligand>
</feature>
<feature type="binding site" evidence="13">
    <location>
        <position position="180"/>
    </location>
    <ligand>
        <name>substrate</name>
    </ligand>
</feature>
<dbReference type="AlphaFoldDB" id="W6M765"/>
<feature type="domain" description="Dihydroorotate dehydrogenase catalytic" evidence="14">
    <location>
        <begin position="49"/>
        <end position="332"/>
    </location>
</feature>
<dbReference type="Proteomes" id="UP000035760">
    <property type="component" value="Unassembled WGS sequence"/>
</dbReference>
<keyword evidence="8 13" id="KW-0288">FMN</keyword>
<keyword evidence="6 13" id="KW-1003">Cell membrane</keyword>
<feature type="binding site" evidence="13">
    <location>
        <position position="175"/>
    </location>
    <ligand>
        <name>substrate</name>
    </ligand>
</feature>
<dbReference type="GO" id="GO:0044205">
    <property type="term" value="P:'de novo' UMP biosynthetic process"/>
    <property type="evidence" value="ECO:0007669"/>
    <property type="project" value="UniProtKB-UniRule"/>
</dbReference>
<sequence>MLYPTLRTLLFQLDPETAHDWTLRFLRQTFNSPLGKLGGLLPGSQPSAKRRVMGLDFPNPVGLAAGLDKNGECIAAWEAFGFGFIEIGTVTPRPQPGNPKPRMFRLPQAQALINRLGFNNKGVDYLVEQVRRSGYRGILGINIGKNADTPVERAVDDYLIGLQKVYPWASYVTVNISSPNTPGLRDLQYGAALDRLLEALKTEQQRLASQYGRQVPLALKIAPDLAEEDVVTVAQALVRHEIEAVIATNTTFSRSGVEGLPSAQESGGLSGAPLHTRSTAVVRQLADVLAGKLPIIAVGGICSGADAAAKIAAGASLVQIYTGFIYRGPALICEAVAALR</sequence>
<dbReference type="InterPro" id="IPR005719">
    <property type="entry name" value="Dihydroorotate_DH_2"/>
</dbReference>
<reference evidence="15" key="2">
    <citation type="submission" date="2014-03" db="EMBL/GenBank/DDBJ databases">
        <title>Candidatus Competibacter-lineage genomes retrieved from metagenomes reveal functional metabolic diversity.</title>
        <authorList>
            <person name="McIlroy S.J."/>
            <person name="Albertsen M."/>
            <person name="Andresen E.K."/>
            <person name="Saunders A.M."/>
            <person name="Kristiansen R."/>
            <person name="Stokholm-Bjerregaard M."/>
            <person name="Nielsen K.L."/>
            <person name="Nielsen P.H."/>
        </authorList>
    </citation>
    <scope>NUCLEOTIDE SEQUENCE</scope>
    <source>
        <strain evidence="15">Run_A_D11</strain>
    </source>
</reference>
<comment type="caution">
    <text evidence="15">The sequence shown here is derived from an EMBL/GenBank/DDBJ whole genome shotgun (WGS) entry which is preliminary data.</text>
</comment>
<evidence type="ECO:0000256" key="11">
    <source>
        <dbReference type="ARBA" id="ARBA00023136"/>
    </source>
</evidence>
<dbReference type="NCBIfam" id="NF003644">
    <property type="entry name" value="PRK05286.1-1"/>
    <property type="match status" value="1"/>
</dbReference>
<organism evidence="15 16">
    <name type="scientific">Candidatus Competibacter denitrificans Run_A_D11</name>
    <dbReference type="NCBI Taxonomy" id="1400863"/>
    <lineage>
        <taxon>Bacteria</taxon>
        <taxon>Pseudomonadati</taxon>
        <taxon>Pseudomonadota</taxon>
        <taxon>Gammaproteobacteria</taxon>
        <taxon>Candidatus Competibacteraceae</taxon>
        <taxon>Candidatus Competibacter</taxon>
    </lineage>
</organism>
<feature type="binding site" evidence="13">
    <location>
        <position position="271"/>
    </location>
    <ligand>
        <name>FMN</name>
        <dbReference type="ChEBI" id="CHEBI:58210"/>
    </ligand>
</feature>
<evidence type="ECO:0000256" key="6">
    <source>
        <dbReference type="ARBA" id="ARBA00022475"/>
    </source>
</evidence>
<evidence type="ECO:0000256" key="4">
    <source>
        <dbReference type="ARBA" id="ARBA00005359"/>
    </source>
</evidence>
<feature type="binding site" evidence="13">
    <location>
        <position position="175"/>
    </location>
    <ligand>
        <name>FMN</name>
        <dbReference type="ChEBI" id="CHEBI:58210"/>
    </ligand>
</feature>
<reference evidence="15" key="1">
    <citation type="submission" date="2013-07" db="EMBL/GenBank/DDBJ databases">
        <authorList>
            <person name="McIlroy S."/>
        </authorList>
    </citation>
    <scope>NUCLEOTIDE SEQUENCE [LARGE SCALE GENOMIC DNA]</scope>
    <source>
        <strain evidence="15">Run_A_D11</strain>
    </source>
</reference>
<dbReference type="HAMAP" id="MF_00225">
    <property type="entry name" value="DHO_dh_type2"/>
    <property type="match status" value="1"/>
</dbReference>
<evidence type="ECO:0000256" key="9">
    <source>
        <dbReference type="ARBA" id="ARBA00022975"/>
    </source>
</evidence>
<dbReference type="RefSeq" id="WP_048670680.1">
    <property type="nucleotide sequence ID" value="NZ_CBTJ020000020.1"/>
</dbReference>
<feature type="binding site" evidence="13">
    <location>
        <position position="89"/>
    </location>
    <ligand>
        <name>FMN</name>
        <dbReference type="ChEBI" id="CHEBI:58210"/>
    </ligand>
</feature>
<dbReference type="SUPFAM" id="SSF51395">
    <property type="entry name" value="FMN-linked oxidoreductases"/>
    <property type="match status" value="1"/>
</dbReference>
<evidence type="ECO:0000256" key="2">
    <source>
        <dbReference type="ARBA" id="ARBA00004202"/>
    </source>
</evidence>
<name>W6M765_9GAMM</name>
<evidence type="ECO:0000256" key="3">
    <source>
        <dbReference type="ARBA" id="ARBA00005161"/>
    </source>
</evidence>
<evidence type="ECO:0000256" key="13">
    <source>
        <dbReference type="HAMAP-Rule" id="MF_00225"/>
    </source>
</evidence>
<dbReference type="Pfam" id="PF01180">
    <property type="entry name" value="DHO_dh"/>
    <property type="match status" value="1"/>
</dbReference>
<keyword evidence="10 13" id="KW-0560">Oxidoreductase</keyword>
<dbReference type="NCBIfam" id="NF003652">
    <property type="entry name" value="PRK05286.2-5"/>
    <property type="match status" value="1"/>
</dbReference>
<comment type="pathway">
    <text evidence="3 13">Pyrimidine metabolism; UMP biosynthesis via de novo pathway; orotate from (S)-dihydroorotate (quinone route): step 1/1.</text>
</comment>
<dbReference type="GO" id="GO:0005886">
    <property type="term" value="C:plasma membrane"/>
    <property type="evidence" value="ECO:0007669"/>
    <property type="project" value="UniProtKB-SubCell"/>
</dbReference>
<evidence type="ECO:0000256" key="12">
    <source>
        <dbReference type="ARBA" id="ARBA00048639"/>
    </source>
</evidence>
<dbReference type="GO" id="GO:0006207">
    <property type="term" value="P:'de novo' pyrimidine nucleobase biosynthetic process"/>
    <property type="evidence" value="ECO:0007669"/>
    <property type="project" value="UniProtKB-UniRule"/>
</dbReference>
<dbReference type="PANTHER" id="PTHR48109:SF4">
    <property type="entry name" value="DIHYDROOROTATE DEHYDROGENASE (QUINONE), MITOCHONDRIAL"/>
    <property type="match status" value="1"/>
</dbReference>
<comment type="subunit">
    <text evidence="5 13">Monomer.</text>
</comment>
<dbReference type="OrthoDB" id="9802377at2"/>
<dbReference type="Gene3D" id="3.20.20.70">
    <property type="entry name" value="Aldolase class I"/>
    <property type="match status" value="1"/>
</dbReference>
<feature type="active site" description="Nucleophile" evidence="13">
    <location>
        <position position="178"/>
    </location>
</feature>
<comment type="subcellular location">
    <subcellularLocation>
        <location evidence="2 13">Cell membrane</location>
        <topology evidence="2 13">Peripheral membrane protein</topology>
    </subcellularLocation>
</comment>
<evidence type="ECO:0000313" key="15">
    <source>
        <dbReference type="EMBL" id="CDI01535.1"/>
    </source>
</evidence>
<dbReference type="STRING" id="1400863.BN873_150323"/>
<keyword evidence="7 13" id="KW-0285">Flavoprotein</keyword>
<proteinExistence type="inferred from homology"/>
<dbReference type="InterPro" id="IPR050074">
    <property type="entry name" value="DHO_dehydrogenase"/>
</dbReference>
<evidence type="ECO:0000256" key="8">
    <source>
        <dbReference type="ARBA" id="ARBA00022643"/>
    </source>
</evidence>
<feature type="binding site" evidence="13">
    <location>
        <position position="248"/>
    </location>
    <ligand>
        <name>FMN</name>
        <dbReference type="ChEBI" id="CHEBI:58210"/>
    </ligand>
</feature>
<dbReference type="EMBL" id="CBTJ020000020">
    <property type="protein sequence ID" value="CDI01535.1"/>
    <property type="molecule type" value="Genomic_DNA"/>
</dbReference>
<keyword evidence="16" id="KW-1185">Reference proteome</keyword>
<gene>
    <name evidence="13 15" type="primary">pyrD</name>
    <name evidence="15" type="ORF">BN873_150323</name>
</gene>
<accession>W6M765</accession>
<dbReference type="GO" id="GO:0106430">
    <property type="term" value="F:dihydroorotate dehydrogenase (quinone) activity"/>
    <property type="evidence" value="ECO:0007669"/>
    <property type="project" value="UniProtKB-EC"/>
</dbReference>
<dbReference type="NCBIfam" id="NF003645">
    <property type="entry name" value="PRK05286.1-2"/>
    <property type="match status" value="1"/>
</dbReference>
<evidence type="ECO:0000256" key="7">
    <source>
        <dbReference type="ARBA" id="ARBA00022630"/>
    </source>
</evidence>
<dbReference type="PIRSF" id="PIRSF000164">
    <property type="entry name" value="DHO_oxidase"/>
    <property type="match status" value="1"/>
</dbReference>
<comment type="catalytic activity">
    <reaction evidence="12 13">
        <text>(S)-dihydroorotate + a quinone = orotate + a quinol</text>
        <dbReference type="Rhea" id="RHEA:30187"/>
        <dbReference type="ChEBI" id="CHEBI:24646"/>
        <dbReference type="ChEBI" id="CHEBI:30839"/>
        <dbReference type="ChEBI" id="CHEBI:30864"/>
        <dbReference type="ChEBI" id="CHEBI:132124"/>
        <dbReference type="EC" id="1.3.5.2"/>
    </reaction>
</comment>
<keyword evidence="9 13" id="KW-0665">Pyrimidine biosynthesis</keyword>
<dbReference type="InterPro" id="IPR013785">
    <property type="entry name" value="Aldolase_TIM"/>
</dbReference>
<dbReference type="UniPathway" id="UPA00070">
    <property type="reaction ID" value="UER00946"/>
</dbReference>
<feature type="binding site" evidence="13">
    <location>
        <begin position="114"/>
        <end position="118"/>
    </location>
    <ligand>
        <name>substrate</name>
    </ligand>
</feature>
<keyword evidence="11 13" id="KW-0472">Membrane</keyword>
<dbReference type="FunFam" id="3.20.20.70:FF:000028">
    <property type="entry name" value="Dihydroorotate dehydrogenase (quinone)"/>
    <property type="match status" value="1"/>
</dbReference>
<dbReference type="PANTHER" id="PTHR48109">
    <property type="entry name" value="DIHYDROOROTATE DEHYDROGENASE (QUINONE), MITOCHONDRIAL-RELATED"/>
    <property type="match status" value="1"/>
</dbReference>
<dbReference type="InterPro" id="IPR001295">
    <property type="entry name" value="Dihydroorotate_DH_CS"/>
</dbReference>
<dbReference type="PROSITE" id="PS00912">
    <property type="entry name" value="DHODEHASE_2"/>
    <property type="match status" value="1"/>
</dbReference>